<dbReference type="EC" id="2.7.13.3" evidence="2"/>
<dbReference type="InterPro" id="IPR036890">
    <property type="entry name" value="HATPase_C_sf"/>
</dbReference>
<feature type="transmembrane region" description="Helical" evidence="9">
    <location>
        <begin position="62"/>
        <end position="82"/>
    </location>
</feature>
<evidence type="ECO:0000256" key="8">
    <source>
        <dbReference type="ARBA" id="ARBA00023012"/>
    </source>
</evidence>
<keyword evidence="5" id="KW-0547">Nucleotide-binding</keyword>
<feature type="transmembrane region" description="Helical" evidence="9">
    <location>
        <begin position="38"/>
        <end position="55"/>
    </location>
</feature>
<evidence type="ECO:0000256" key="2">
    <source>
        <dbReference type="ARBA" id="ARBA00012438"/>
    </source>
</evidence>
<feature type="transmembrane region" description="Helical" evidence="9">
    <location>
        <begin position="178"/>
        <end position="198"/>
    </location>
</feature>
<comment type="catalytic activity">
    <reaction evidence="1">
        <text>ATP + protein L-histidine = ADP + protein N-phospho-L-histidine.</text>
        <dbReference type="EC" id="2.7.13.3"/>
    </reaction>
</comment>
<feature type="transmembrane region" description="Helical" evidence="9">
    <location>
        <begin position="204"/>
        <end position="222"/>
    </location>
</feature>
<keyword evidence="4" id="KW-0808">Transferase</keyword>
<feature type="signal peptide" evidence="10">
    <location>
        <begin position="1"/>
        <end position="21"/>
    </location>
</feature>
<evidence type="ECO:0000313" key="12">
    <source>
        <dbReference type="EMBL" id="MVQ51623.1"/>
    </source>
</evidence>
<evidence type="ECO:0000256" key="7">
    <source>
        <dbReference type="ARBA" id="ARBA00022840"/>
    </source>
</evidence>
<dbReference type="Pfam" id="PF02518">
    <property type="entry name" value="HATPase_c"/>
    <property type="match status" value="1"/>
</dbReference>
<evidence type="ECO:0000256" key="3">
    <source>
        <dbReference type="ARBA" id="ARBA00022553"/>
    </source>
</evidence>
<comment type="caution">
    <text evidence="12">The sequence shown here is derived from an EMBL/GenBank/DDBJ whole genome shotgun (WGS) entry which is preliminary data.</text>
</comment>
<dbReference type="PROSITE" id="PS50109">
    <property type="entry name" value="HIS_KIN"/>
    <property type="match status" value="1"/>
</dbReference>
<dbReference type="Pfam" id="PF07730">
    <property type="entry name" value="HisKA_3"/>
    <property type="match status" value="1"/>
</dbReference>
<dbReference type="Gene3D" id="3.30.565.10">
    <property type="entry name" value="Histidine kinase-like ATPase, C-terminal domain"/>
    <property type="match status" value="1"/>
</dbReference>
<dbReference type="SUPFAM" id="SSF55781">
    <property type="entry name" value="GAF domain-like"/>
    <property type="match status" value="1"/>
</dbReference>
<keyword evidence="13" id="KW-1185">Reference proteome</keyword>
<dbReference type="AlphaFoldDB" id="A0A6L6XY42"/>
<dbReference type="InterPro" id="IPR029016">
    <property type="entry name" value="GAF-like_dom_sf"/>
</dbReference>
<keyword evidence="9" id="KW-0472">Membrane</keyword>
<feature type="transmembrane region" description="Helical" evidence="9">
    <location>
        <begin position="117"/>
        <end position="137"/>
    </location>
</feature>
<dbReference type="SUPFAM" id="SSF55874">
    <property type="entry name" value="ATPase domain of HSP90 chaperone/DNA topoisomerase II/histidine kinase"/>
    <property type="match status" value="1"/>
</dbReference>
<dbReference type="Gene3D" id="3.30.450.40">
    <property type="match status" value="1"/>
</dbReference>
<dbReference type="CDD" id="cd16917">
    <property type="entry name" value="HATPase_UhpB-NarQ-NarX-like"/>
    <property type="match status" value="1"/>
</dbReference>
<feature type="transmembrane region" description="Helical" evidence="9">
    <location>
        <begin position="88"/>
        <end position="105"/>
    </location>
</feature>
<reference evidence="12 13" key="1">
    <citation type="submission" date="2019-12" db="EMBL/GenBank/DDBJ databases">
        <authorList>
            <person name="Huq M.A."/>
        </authorList>
    </citation>
    <scope>NUCLEOTIDE SEQUENCE [LARGE SCALE GENOMIC DNA]</scope>
    <source>
        <strain evidence="12 13">MAH-18</strain>
    </source>
</reference>
<dbReference type="InterPro" id="IPR005467">
    <property type="entry name" value="His_kinase_dom"/>
</dbReference>
<organism evidence="12 13">
    <name type="scientific">Nocardioides agri</name>
    <dbReference type="NCBI Taxonomy" id="2682843"/>
    <lineage>
        <taxon>Bacteria</taxon>
        <taxon>Bacillati</taxon>
        <taxon>Actinomycetota</taxon>
        <taxon>Actinomycetes</taxon>
        <taxon>Propionibacteriales</taxon>
        <taxon>Nocardioidaceae</taxon>
        <taxon>Nocardioides</taxon>
    </lineage>
</organism>
<evidence type="ECO:0000259" key="11">
    <source>
        <dbReference type="PROSITE" id="PS50109"/>
    </source>
</evidence>
<dbReference type="Proteomes" id="UP000473525">
    <property type="component" value="Unassembled WGS sequence"/>
</dbReference>
<dbReference type="PANTHER" id="PTHR24421">
    <property type="entry name" value="NITRATE/NITRITE SENSOR PROTEIN NARX-RELATED"/>
    <property type="match status" value="1"/>
</dbReference>
<evidence type="ECO:0000256" key="9">
    <source>
        <dbReference type="SAM" id="Phobius"/>
    </source>
</evidence>
<feature type="transmembrane region" description="Helical" evidence="9">
    <location>
        <begin position="234"/>
        <end position="262"/>
    </location>
</feature>
<keyword evidence="3" id="KW-0597">Phosphoprotein</keyword>
<evidence type="ECO:0000256" key="5">
    <source>
        <dbReference type="ARBA" id="ARBA00022741"/>
    </source>
</evidence>
<dbReference type="GO" id="GO:0016020">
    <property type="term" value="C:membrane"/>
    <property type="evidence" value="ECO:0007669"/>
    <property type="project" value="InterPro"/>
</dbReference>
<keyword evidence="7" id="KW-0067">ATP-binding</keyword>
<evidence type="ECO:0000256" key="10">
    <source>
        <dbReference type="SAM" id="SignalP"/>
    </source>
</evidence>
<dbReference type="InterPro" id="IPR003594">
    <property type="entry name" value="HATPase_dom"/>
</dbReference>
<evidence type="ECO:0000313" key="13">
    <source>
        <dbReference type="Proteomes" id="UP000473525"/>
    </source>
</evidence>
<feature type="domain" description="Histidine kinase" evidence="11">
    <location>
        <begin position="523"/>
        <end position="607"/>
    </location>
</feature>
<dbReference type="PANTHER" id="PTHR24421:SF10">
    <property type="entry name" value="NITRATE_NITRITE SENSOR PROTEIN NARQ"/>
    <property type="match status" value="1"/>
</dbReference>
<keyword evidence="6" id="KW-0418">Kinase</keyword>
<dbReference type="Gene3D" id="1.20.5.1930">
    <property type="match status" value="1"/>
</dbReference>
<dbReference type="GO" id="GO:0000155">
    <property type="term" value="F:phosphorelay sensor kinase activity"/>
    <property type="evidence" value="ECO:0007669"/>
    <property type="project" value="InterPro"/>
</dbReference>
<dbReference type="GO" id="GO:0005524">
    <property type="term" value="F:ATP binding"/>
    <property type="evidence" value="ECO:0007669"/>
    <property type="project" value="UniProtKB-KW"/>
</dbReference>
<dbReference type="SMART" id="SM00387">
    <property type="entry name" value="HATPase_c"/>
    <property type="match status" value="1"/>
</dbReference>
<protein>
    <recommendedName>
        <fullName evidence="2">histidine kinase</fullName>
        <ecNumber evidence="2">2.7.13.3</ecNumber>
    </recommendedName>
</protein>
<accession>A0A6L6XY42</accession>
<name>A0A6L6XY42_9ACTN</name>
<sequence>MSSTRVAVAVASLAGAMSVAAAVLVADWSDHPDLPVDVAIGLAYSAAAVLVLSGTGGRRIGWLLLGIGGCGATAALGSALGAESVNEWIWVGGFVPLMTLVPLLYPDGSLPSPRWRPWVATSIVGMALLAIGSGTYPSDGAQVAFLAGAALLVPSVVAGVAALAVRWRRADGLVRRQVQVLLVPALLLVLDTALQGWLPWPVNALTQAAATALVPIAIGVAVTRHRLYDLDLAVCRAIGGVSLAVCLAAIYVSLFLLLAAVLPGGPTLAAATAAAVCGLLLHPLGVRLNRGVDRMFYGDRADPAKVLEATAAALRDDLGEVPERVCAVLVDSLRLGSATIVLDDLGGSGFPLRHRGDVVGTLLVEPRAGEPAVTGRDADLLVVVCDQVAPAIAALRLSERLQHSRSALVTAREEERRRLRRDLHDGVGAALAGVRLQVETARDLVADPVPEGLLRSAAAGVAAAVDDVRAITDDLRPAALDDLGLAAGLRGLADRMSTPGTAIEVSADLPAALPAAVEVACYRIAAEALANAVKHARAGRVLLRVSATPRLVTLCVEDDGTGLPDRVRAGGLGLESMRQRAEEIDGRLEVVRTATGTRVHAELPTEAR</sequence>
<keyword evidence="9" id="KW-0812">Transmembrane</keyword>
<dbReference type="GO" id="GO:0046983">
    <property type="term" value="F:protein dimerization activity"/>
    <property type="evidence" value="ECO:0007669"/>
    <property type="project" value="InterPro"/>
</dbReference>
<keyword evidence="9" id="KW-1133">Transmembrane helix</keyword>
<keyword evidence="8" id="KW-0902">Two-component regulatory system</keyword>
<feature type="chain" id="PRO_5038831128" description="histidine kinase" evidence="10">
    <location>
        <begin position="22"/>
        <end position="608"/>
    </location>
</feature>
<gene>
    <name evidence="12" type="ORF">GON03_20785</name>
</gene>
<feature type="transmembrane region" description="Helical" evidence="9">
    <location>
        <begin position="268"/>
        <end position="286"/>
    </location>
</feature>
<dbReference type="EMBL" id="WSEK01000005">
    <property type="protein sequence ID" value="MVQ51623.1"/>
    <property type="molecule type" value="Genomic_DNA"/>
</dbReference>
<dbReference type="InterPro" id="IPR011712">
    <property type="entry name" value="Sig_transdc_His_kin_sub3_dim/P"/>
</dbReference>
<evidence type="ECO:0000256" key="6">
    <source>
        <dbReference type="ARBA" id="ARBA00022777"/>
    </source>
</evidence>
<proteinExistence type="predicted"/>
<dbReference type="RefSeq" id="WP_157346566.1">
    <property type="nucleotide sequence ID" value="NZ_WSEK01000005.1"/>
</dbReference>
<keyword evidence="10" id="KW-0732">Signal</keyword>
<feature type="transmembrane region" description="Helical" evidence="9">
    <location>
        <begin position="143"/>
        <end position="166"/>
    </location>
</feature>
<evidence type="ECO:0000256" key="1">
    <source>
        <dbReference type="ARBA" id="ARBA00000085"/>
    </source>
</evidence>
<evidence type="ECO:0000256" key="4">
    <source>
        <dbReference type="ARBA" id="ARBA00022679"/>
    </source>
</evidence>
<dbReference type="InterPro" id="IPR050482">
    <property type="entry name" value="Sensor_HK_TwoCompSys"/>
</dbReference>